<keyword evidence="4 6" id="KW-0547">Nucleotide-binding</keyword>
<dbReference type="PANTHER" id="PTHR42700">
    <property type="entry name" value="SULFATE ADENYLYLTRANSFERASE"/>
    <property type="match status" value="1"/>
</dbReference>
<evidence type="ECO:0000256" key="1">
    <source>
        <dbReference type="ARBA" id="ARBA00001823"/>
    </source>
</evidence>
<keyword evidence="3 6" id="KW-0808">Transferase</keyword>
<proteinExistence type="inferred from homology"/>
<comment type="similarity">
    <text evidence="6">Belongs to the APS kinase family.</text>
</comment>
<dbReference type="Pfam" id="PF01583">
    <property type="entry name" value="APS_kinase"/>
    <property type="match status" value="1"/>
</dbReference>
<sequence length="174" mass="19628">MVIWMIGLAGSGKTTVGRALYERMKMKNPATVFLDGDHVREIMGDDLGHTIEDRERNGRRICNLCHYFDSQGIDVVACVLSLFHEQQDWNREHLTEYFEVFIDVPMAVLEERDQKQLYSGARAGQIKNVAGIDIPFTPPKQPNLVIENGAFCDDFSSHVNKVLSAISARRGETS</sequence>
<dbReference type="NCBIfam" id="NF004041">
    <property type="entry name" value="PRK05541.1"/>
    <property type="match status" value="1"/>
</dbReference>
<protein>
    <recommendedName>
        <fullName evidence="2 6">Adenylyl-sulfate kinase</fullName>
        <ecNumber evidence="2 6">2.7.1.25</ecNumber>
    </recommendedName>
</protein>
<dbReference type="STRING" id="28181.BEN30_02475"/>
<name>A0A1E5QBY3_9PROT</name>
<evidence type="ECO:0000256" key="4">
    <source>
        <dbReference type="ARBA" id="ARBA00022741"/>
    </source>
</evidence>
<dbReference type="SUPFAM" id="SSF52540">
    <property type="entry name" value="P-loop containing nucleoside triphosphate hydrolases"/>
    <property type="match status" value="1"/>
</dbReference>
<comment type="catalytic activity">
    <reaction evidence="1 6">
        <text>adenosine 5'-phosphosulfate + ATP = 3'-phosphoadenylyl sulfate + ADP + H(+)</text>
        <dbReference type="Rhea" id="RHEA:24152"/>
        <dbReference type="ChEBI" id="CHEBI:15378"/>
        <dbReference type="ChEBI" id="CHEBI:30616"/>
        <dbReference type="ChEBI" id="CHEBI:58243"/>
        <dbReference type="ChEBI" id="CHEBI:58339"/>
        <dbReference type="ChEBI" id="CHEBI:456216"/>
        <dbReference type="EC" id="2.7.1.25"/>
    </reaction>
</comment>
<evidence type="ECO:0000256" key="3">
    <source>
        <dbReference type="ARBA" id="ARBA00022679"/>
    </source>
</evidence>
<reference evidence="9" key="1">
    <citation type="submission" date="2016-07" db="EMBL/GenBank/DDBJ databases">
        <authorList>
            <person name="Florea S."/>
            <person name="Webb J.S."/>
            <person name="Jaromczyk J."/>
            <person name="Schardl C.L."/>
        </authorList>
    </citation>
    <scope>NUCLEOTIDE SEQUENCE [LARGE SCALE GENOMIC DNA]</scope>
    <source>
        <strain evidence="9">MV-1</strain>
    </source>
</reference>
<dbReference type="UniPathway" id="UPA00140">
    <property type="reaction ID" value="UER00205"/>
</dbReference>
<comment type="pathway">
    <text evidence="6">Sulfur metabolism; hydrogen sulfide biosynthesis; sulfite from sulfate: step 2/3.</text>
</comment>
<dbReference type="GO" id="GO:0004020">
    <property type="term" value="F:adenylylsulfate kinase activity"/>
    <property type="evidence" value="ECO:0007669"/>
    <property type="project" value="UniProtKB-EC"/>
</dbReference>
<dbReference type="InterPro" id="IPR059117">
    <property type="entry name" value="APS_kinase_dom"/>
</dbReference>
<dbReference type="InterPro" id="IPR027417">
    <property type="entry name" value="P-loop_NTPase"/>
</dbReference>
<dbReference type="PANTHER" id="PTHR42700:SF1">
    <property type="entry name" value="SULFATE ADENYLYLTRANSFERASE"/>
    <property type="match status" value="1"/>
</dbReference>
<dbReference type="Proteomes" id="UP000095347">
    <property type="component" value="Unassembled WGS sequence"/>
</dbReference>
<keyword evidence="6 8" id="KW-0418">Kinase</keyword>
<dbReference type="GO" id="GO:0019379">
    <property type="term" value="P:sulfate assimilation, phosphoadenylyl sulfate reduction by phosphoadenylyl-sulfate reductase (thioredoxin)"/>
    <property type="evidence" value="ECO:0007669"/>
    <property type="project" value="TreeGrafter"/>
</dbReference>
<evidence type="ECO:0000256" key="5">
    <source>
        <dbReference type="ARBA" id="ARBA00022840"/>
    </source>
</evidence>
<dbReference type="CDD" id="cd02027">
    <property type="entry name" value="APSK"/>
    <property type="match status" value="1"/>
</dbReference>
<comment type="caution">
    <text evidence="8">The sequence shown here is derived from an EMBL/GenBank/DDBJ whole genome shotgun (WGS) entry which is preliminary data.</text>
</comment>
<dbReference type="Gene3D" id="3.40.50.300">
    <property type="entry name" value="P-loop containing nucleotide triphosphate hydrolases"/>
    <property type="match status" value="1"/>
</dbReference>
<evidence type="ECO:0000256" key="6">
    <source>
        <dbReference type="RuleBase" id="RU004347"/>
    </source>
</evidence>
<comment type="function">
    <text evidence="6">Catalyzes the synthesis of activated sulfate.</text>
</comment>
<dbReference type="AlphaFoldDB" id="A0A1E5QBY3"/>
<evidence type="ECO:0000259" key="7">
    <source>
        <dbReference type="Pfam" id="PF01583"/>
    </source>
</evidence>
<dbReference type="GO" id="GO:0010134">
    <property type="term" value="P:sulfate assimilation via adenylyl sulfate reduction"/>
    <property type="evidence" value="ECO:0007669"/>
    <property type="project" value="TreeGrafter"/>
</dbReference>
<evidence type="ECO:0000313" key="8">
    <source>
        <dbReference type="EMBL" id="OEJ69562.1"/>
    </source>
</evidence>
<dbReference type="EC" id="2.7.1.25" evidence="2 6"/>
<dbReference type="NCBIfam" id="TIGR00455">
    <property type="entry name" value="apsK"/>
    <property type="match status" value="1"/>
</dbReference>
<organism evidence="8 9">
    <name type="scientific">Magnetovibrio blakemorei</name>
    <dbReference type="NCBI Taxonomy" id="28181"/>
    <lineage>
        <taxon>Bacteria</taxon>
        <taxon>Pseudomonadati</taxon>
        <taxon>Pseudomonadota</taxon>
        <taxon>Alphaproteobacteria</taxon>
        <taxon>Rhodospirillales</taxon>
        <taxon>Magnetovibrionaceae</taxon>
        <taxon>Magnetovibrio</taxon>
    </lineage>
</organism>
<dbReference type="EMBL" id="MCGG01000003">
    <property type="protein sequence ID" value="OEJ69562.1"/>
    <property type="molecule type" value="Genomic_DNA"/>
</dbReference>
<evidence type="ECO:0000313" key="9">
    <source>
        <dbReference type="Proteomes" id="UP000095347"/>
    </source>
</evidence>
<dbReference type="GO" id="GO:0070814">
    <property type="term" value="P:hydrogen sulfide biosynthetic process"/>
    <property type="evidence" value="ECO:0007669"/>
    <property type="project" value="UniProtKB-UniPathway"/>
</dbReference>
<dbReference type="InterPro" id="IPR002891">
    <property type="entry name" value="APS"/>
</dbReference>
<keyword evidence="9" id="KW-1185">Reference proteome</keyword>
<dbReference type="GO" id="GO:0005524">
    <property type="term" value="F:ATP binding"/>
    <property type="evidence" value="ECO:0007669"/>
    <property type="project" value="UniProtKB-KW"/>
</dbReference>
<dbReference type="InterPro" id="IPR050512">
    <property type="entry name" value="Sulf_AdTrans/APS_kinase"/>
</dbReference>
<dbReference type="GO" id="GO:0004781">
    <property type="term" value="F:sulfate adenylyltransferase (ATP) activity"/>
    <property type="evidence" value="ECO:0007669"/>
    <property type="project" value="TreeGrafter"/>
</dbReference>
<keyword evidence="5 6" id="KW-0067">ATP-binding</keyword>
<evidence type="ECO:0000256" key="2">
    <source>
        <dbReference type="ARBA" id="ARBA00012121"/>
    </source>
</evidence>
<accession>A0A1E5QBY3</accession>
<dbReference type="GO" id="GO:0005737">
    <property type="term" value="C:cytoplasm"/>
    <property type="evidence" value="ECO:0007669"/>
    <property type="project" value="TreeGrafter"/>
</dbReference>
<feature type="domain" description="APS kinase" evidence="7">
    <location>
        <begin position="1"/>
        <end position="147"/>
    </location>
</feature>
<dbReference type="RefSeq" id="WP_069956446.1">
    <property type="nucleotide sequence ID" value="NZ_MCGG01000003.1"/>
</dbReference>
<gene>
    <name evidence="8" type="ORF">BEN30_02475</name>
</gene>